<accession>B7PR57</accession>
<name>B7PR57_IXOSC</name>
<feature type="compositionally biased region" description="Basic and acidic residues" evidence="1">
    <location>
        <begin position="1"/>
        <end position="11"/>
    </location>
</feature>
<dbReference type="EMBL" id="ABJB010587949">
    <property type="status" value="NOT_ANNOTATED_CDS"/>
    <property type="molecule type" value="Genomic_DNA"/>
</dbReference>
<sequence length="99" mass="10775">LPVGHGDRRDWTPFSPPSSPPSQCPTPPPPPPPPLAPPPPPRPYEMASSMGLVYVGEFKIMPPPPLLPPSLRKTETARGTIYSSWLLSFPSLVPFLWGL</sequence>
<dbReference type="EnsemblMetazoa" id="ISCW018547-RA">
    <property type="protein sequence ID" value="ISCW018547-PA"/>
    <property type="gene ID" value="ISCW018547"/>
</dbReference>
<dbReference type="VEuPathDB" id="VectorBase:ISCI018547"/>
<feature type="region of interest" description="Disordered" evidence="1">
    <location>
        <begin position="1"/>
        <end position="43"/>
    </location>
</feature>
<protein>
    <submittedName>
        <fullName evidence="2 3">Uncharacterized protein</fullName>
    </submittedName>
</protein>
<evidence type="ECO:0000256" key="1">
    <source>
        <dbReference type="SAM" id="MobiDB-lite"/>
    </source>
</evidence>
<keyword evidence="4" id="KW-1185">Reference proteome</keyword>
<dbReference type="Proteomes" id="UP000001555">
    <property type="component" value="Unassembled WGS sequence"/>
</dbReference>
<dbReference type="VEuPathDB" id="VectorBase:ISCW018547"/>
<proteinExistence type="predicted"/>
<dbReference type="PaxDb" id="6945-B7PR57"/>
<evidence type="ECO:0000313" key="3">
    <source>
        <dbReference type="EnsemblMetazoa" id="ISCW018547-PA"/>
    </source>
</evidence>
<feature type="non-terminal residue" evidence="2">
    <location>
        <position position="1"/>
    </location>
</feature>
<evidence type="ECO:0000313" key="4">
    <source>
        <dbReference type="Proteomes" id="UP000001555"/>
    </source>
</evidence>
<dbReference type="HOGENOM" id="CLU_2326627_0_0_1"/>
<reference evidence="3" key="2">
    <citation type="submission" date="2020-05" db="UniProtKB">
        <authorList>
            <consortium name="EnsemblMetazoa"/>
        </authorList>
    </citation>
    <scope>IDENTIFICATION</scope>
    <source>
        <strain evidence="3">wikel</strain>
    </source>
</reference>
<dbReference type="EMBL" id="DS770499">
    <property type="protein sequence ID" value="EEC09079.1"/>
    <property type="molecule type" value="Genomic_DNA"/>
</dbReference>
<feature type="non-terminal residue" evidence="2">
    <location>
        <position position="99"/>
    </location>
</feature>
<evidence type="ECO:0000313" key="2">
    <source>
        <dbReference type="EMBL" id="EEC09079.1"/>
    </source>
</evidence>
<gene>
    <name evidence="2" type="ORF">IscW_ISCW018547</name>
</gene>
<dbReference type="InParanoid" id="B7PR57"/>
<dbReference type="AlphaFoldDB" id="B7PR57"/>
<organism>
    <name type="scientific">Ixodes scapularis</name>
    <name type="common">Black-legged tick</name>
    <name type="synonym">Deer tick</name>
    <dbReference type="NCBI Taxonomy" id="6945"/>
    <lineage>
        <taxon>Eukaryota</taxon>
        <taxon>Metazoa</taxon>
        <taxon>Ecdysozoa</taxon>
        <taxon>Arthropoda</taxon>
        <taxon>Chelicerata</taxon>
        <taxon>Arachnida</taxon>
        <taxon>Acari</taxon>
        <taxon>Parasitiformes</taxon>
        <taxon>Ixodida</taxon>
        <taxon>Ixodoidea</taxon>
        <taxon>Ixodidae</taxon>
        <taxon>Ixodinae</taxon>
        <taxon>Ixodes</taxon>
    </lineage>
</organism>
<reference evidence="2 4" key="1">
    <citation type="submission" date="2008-03" db="EMBL/GenBank/DDBJ databases">
        <title>Annotation of Ixodes scapularis.</title>
        <authorList>
            <consortium name="Ixodes scapularis Genome Project Consortium"/>
            <person name="Caler E."/>
            <person name="Hannick L.I."/>
            <person name="Bidwell S."/>
            <person name="Joardar V."/>
            <person name="Thiagarajan M."/>
            <person name="Amedeo P."/>
            <person name="Galinsky K.J."/>
            <person name="Schobel S."/>
            <person name="Inman J."/>
            <person name="Hostetler J."/>
            <person name="Miller J."/>
            <person name="Hammond M."/>
            <person name="Megy K."/>
            <person name="Lawson D."/>
            <person name="Kodira C."/>
            <person name="Sutton G."/>
            <person name="Meyer J."/>
            <person name="Hill C.A."/>
            <person name="Birren B."/>
            <person name="Nene V."/>
            <person name="Collins F."/>
            <person name="Alarcon-Chaidez F."/>
            <person name="Wikel S."/>
            <person name="Strausberg R."/>
        </authorList>
    </citation>
    <scope>NUCLEOTIDE SEQUENCE [LARGE SCALE GENOMIC DNA]</scope>
    <source>
        <strain evidence="4">Wikel</strain>
        <strain evidence="2">Wikel colony</strain>
    </source>
</reference>
<feature type="compositionally biased region" description="Pro residues" evidence="1">
    <location>
        <begin position="14"/>
        <end position="43"/>
    </location>
</feature>